<evidence type="ECO:0000256" key="3">
    <source>
        <dbReference type="HAMAP-Rule" id="MF_00385"/>
    </source>
</evidence>
<feature type="region of interest" description="Disordered" evidence="4">
    <location>
        <begin position="142"/>
        <end position="187"/>
    </location>
</feature>
<dbReference type="Gene3D" id="3.30.1320.10">
    <property type="match status" value="1"/>
</dbReference>
<dbReference type="GO" id="GO:0015935">
    <property type="term" value="C:small ribosomal subunit"/>
    <property type="evidence" value="ECO:0007669"/>
    <property type="project" value="TreeGrafter"/>
</dbReference>
<comment type="similarity">
    <text evidence="3">Belongs to the bacterial ribosomal protein bS16 family.</text>
</comment>
<dbReference type="GO" id="GO:0003735">
    <property type="term" value="F:structural constituent of ribosome"/>
    <property type="evidence" value="ECO:0007669"/>
    <property type="project" value="InterPro"/>
</dbReference>
<dbReference type="Proteomes" id="UP000319040">
    <property type="component" value="Unassembled WGS sequence"/>
</dbReference>
<evidence type="ECO:0000256" key="4">
    <source>
        <dbReference type="SAM" id="MobiDB-lite"/>
    </source>
</evidence>
<evidence type="ECO:0000313" key="6">
    <source>
        <dbReference type="Proteomes" id="UP000319040"/>
    </source>
</evidence>
<dbReference type="PROSITE" id="PS00732">
    <property type="entry name" value="RIBOSOMAL_S16"/>
    <property type="match status" value="1"/>
</dbReference>
<dbReference type="NCBIfam" id="NF011094">
    <property type="entry name" value="PRK14521.1"/>
    <property type="match status" value="1"/>
</dbReference>
<proteinExistence type="inferred from homology"/>
<dbReference type="Pfam" id="PF00886">
    <property type="entry name" value="Ribosomal_S16"/>
    <property type="match status" value="1"/>
</dbReference>
<dbReference type="GO" id="GO:0006412">
    <property type="term" value="P:translation"/>
    <property type="evidence" value="ECO:0007669"/>
    <property type="project" value="UniProtKB-UniRule"/>
</dbReference>
<dbReference type="InterPro" id="IPR020592">
    <property type="entry name" value="Ribosomal_bS16_CS"/>
</dbReference>
<gene>
    <name evidence="3" type="primary">rpsP</name>
    <name evidence="5" type="ORF">SAMN06265379_103355</name>
</gene>
<protein>
    <recommendedName>
        <fullName evidence="3">Small ribosomal subunit protein bS16</fullName>
    </recommendedName>
</protein>
<dbReference type="PANTHER" id="PTHR12919:SF20">
    <property type="entry name" value="SMALL RIBOSOMAL SUBUNIT PROTEIN BS16M"/>
    <property type="match status" value="1"/>
</dbReference>
<feature type="compositionally biased region" description="Basic and acidic residues" evidence="4">
    <location>
        <begin position="142"/>
        <end position="168"/>
    </location>
</feature>
<organism evidence="5 6">
    <name type="scientific">Saccharicrinis carchari</name>
    <dbReference type="NCBI Taxonomy" id="1168039"/>
    <lineage>
        <taxon>Bacteria</taxon>
        <taxon>Pseudomonadati</taxon>
        <taxon>Bacteroidota</taxon>
        <taxon>Bacteroidia</taxon>
        <taxon>Marinilabiliales</taxon>
        <taxon>Marinilabiliaceae</taxon>
        <taxon>Saccharicrinis</taxon>
    </lineage>
</organism>
<dbReference type="RefSeq" id="WP_142533044.1">
    <property type="nucleotide sequence ID" value="NZ_FXTB01000003.1"/>
</dbReference>
<dbReference type="SUPFAM" id="SSF54565">
    <property type="entry name" value="Ribosomal protein S16"/>
    <property type="match status" value="1"/>
</dbReference>
<reference evidence="5 6" key="1">
    <citation type="submission" date="2017-05" db="EMBL/GenBank/DDBJ databases">
        <authorList>
            <person name="Varghese N."/>
            <person name="Submissions S."/>
        </authorList>
    </citation>
    <scope>NUCLEOTIDE SEQUENCE [LARGE SCALE GENOMIC DNA]</scope>
    <source>
        <strain evidence="5 6">DSM 27040</strain>
    </source>
</reference>
<dbReference type="AlphaFoldDB" id="A0A521CNR0"/>
<evidence type="ECO:0000256" key="1">
    <source>
        <dbReference type="ARBA" id="ARBA00022980"/>
    </source>
</evidence>
<dbReference type="InterPro" id="IPR000307">
    <property type="entry name" value="Ribosomal_bS16"/>
</dbReference>
<evidence type="ECO:0000256" key="2">
    <source>
        <dbReference type="ARBA" id="ARBA00023274"/>
    </source>
</evidence>
<dbReference type="InterPro" id="IPR023803">
    <property type="entry name" value="Ribosomal_bS16_dom_sf"/>
</dbReference>
<dbReference type="NCBIfam" id="TIGR00002">
    <property type="entry name" value="S16"/>
    <property type="match status" value="1"/>
</dbReference>
<keyword evidence="2 3" id="KW-0687">Ribonucleoprotein</keyword>
<dbReference type="EMBL" id="FXTB01000003">
    <property type="protein sequence ID" value="SMO61087.1"/>
    <property type="molecule type" value="Genomic_DNA"/>
</dbReference>
<keyword evidence="6" id="KW-1185">Reference proteome</keyword>
<accession>A0A521CNR0</accession>
<dbReference type="GO" id="GO:0005737">
    <property type="term" value="C:cytoplasm"/>
    <property type="evidence" value="ECO:0007669"/>
    <property type="project" value="UniProtKB-ARBA"/>
</dbReference>
<dbReference type="PANTHER" id="PTHR12919">
    <property type="entry name" value="30S RIBOSOMAL PROTEIN S16"/>
    <property type="match status" value="1"/>
</dbReference>
<name>A0A521CNR0_SACCC</name>
<dbReference type="HAMAP" id="MF_00385">
    <property type="entry name" value="Ribosomal_bS16"/>
    <property type="match status" value="1"/>
</dbReference>
<keyword evidence="1 3" id="KW-0689">Ribosomal protein</keyword>
<sequence>MPVKIRLARHGRKRNAFYHIVVADSRAPRDGKYIERIGSYNPNTNPATIDLNFDKALTWLGNGAQPTDTARAILSYKGVMMKKHLLEGVKKGAFDEAEADKRFQAWLTEKEAKIQAKIDGLAGKDAEQSKEQLEREAKVNAERAEAIAKRKSDLAAEAEAAQKAKEAPAAEAQDEQGEAPAEEPSAE</sequence>
<evidence type="ECO:0000313" key="5">
    <source>
        <dbReference type="EMBL" id="SMO61087.1"/>
    </source>
</evidence>
<dbReference type="OrthoDB" id="9807878at2"/>
<feature type="compositionally biased region" description="Acidic residues" evidence="4">
    <location>
        <begin position="172"/>
        <end position="187"/>
    </location>
</feature>